<gene>
    <name evidence="6" type="ORF">A3G33_10510</name>
</gene>
<evidence type="ECO:0000256" key="2">
    <source>
        <dbReference type="ARBA" id="ARBA00022723"/>
    </source>
</evidence>
<evidence type="ECO:0000256" key="1">
    <source>
        <dbReference type="ARBA" id="ARBA00022485"/>
    </source>
</evidence>
<protein>
    <submittedName>
        <fullName evidence="6">4Fe-4S ferredoxin</fullName>
    </submittedName>
</protein>
<name>A0A1G1KR34_9BACT</name>
<dbReference type="Proteomes" id="UP000178187">
    <property type="component" value="Unassembled WGS sequence"/>
</dbReference>
<proteinExistence type="predicted"/>
<keyword evidence="4" id="KW-0411">Iron-sulfur</keyword>
<dbReference type="Pfam" id="PF13247">
    <property type="entry name" value="Fer4_11"/>
    <property type="match status" value="1"/>
</dbReference>
<evidence type="ECO:0000256" key="4">
    <source>
        <dbReference type="ARBA" id="ARBA00023014"/>
    </source>
</evidence>
<dbReference type="GO" id="GO:0051539">
    <property type="term" value="F:4 iron, 4 sulfur cluster binding"/>
    <property type="evidence" value="ECO:0007669"/>
    <property type="project" value="UniProtKB-KW"/>
</dbReference>
<keyword evidence="1" id="KW-0004">4Fe-4S</keyword>
<dbReference type="InterPro" id="IPR006311">
    <property type="entry name" value="TAT_signal"/>
</dbReference>
<feature type="domain" description="4Fe-4S ferredoxin-type" evidence="5">
    <location>
        <begin position="121"/>
        <end position="152"/>
    </location>
</feature>
<keyword evidence="3" id="KW-0408">Iron</keyword>
<dbReference type="GO" id="GO:0046872">
    <property type="term" value="F:metal ion binding"/>
    <property type="evidence" value="ECO:0007669"/>
    <property type="project" value="UniProtKB-KW"/>
</dbReference>
<evidence type="ECO:0000313" key="7">
    <source>
        <dbReference type="Proteomes" id="UP000178187"/>
    </source>
</evidence>
<organism evidence="6 7">
    <name type="scientific">Candidatus Danuiimicrobium aquiferis</name>
    <dbReference type="NCBI Taxonomy" id="1801832"/>
    <lineage>
        <taxon>Bacteria</taxon>
        <taxon>Pseudomonadati</taxon>
        <taxon>Candidatus Omnitrophota</taxon>
        <taxon>Candidatus Danuiimicrobium</taxon>
    </lineage>
</organism>
<dbReference type="AlphaFoldDB" id="A0A1G1KR34"/>
<comment type="caution">
    <text evidence="6">The sequence shown here is derived from an EMBL/GenBank/DDBJ whole genome shotgun (WGS) entry which is preliminary data.</text>
</comment>
<reference evidence="6 7" key="1">
    <citation type="journal article" date="2016" name="Nat. Commun.">
        <title>Thousands of microbial genomes shed light on interconnected biogeochemical processes in an aquifer system.</title>
        <authorList>
            <person name="Anantharaman K."/>
            <person name="Brown C.T."/>
            <person name="Hug L.A."/>
            <person name="Sharon I."/>
            <person name="Castelle C.J."/>
            <person name="Probst A.J."/>
            <person name="Thomas B.C."/>
            <person name="Singh A."/>
            <person name="Wilkins M.J."/>
            <person name="Karaoz U."/>
            <person name="Brodie E.L."/>
            <person name="Williams K.H."/>
            <person name="Hubbard S.S."/>
            <person name="Banfield J.F."/>
        </authorList>
    </citation>
    <scope>NUCLEOTIDE SEQUENCE [LARGE SCALE GENOMIC DNA]</scope>
</reference>
<dbReference type="PANTHER" id="PTHR43177:SF3">
    <property type="entry name" value="PROTEIN NRFC HOMOLOG"/>
    <property type="match status" value="1"/>
</dbReference>
<accession>A0A1G1KR34</accession>
<dbReference type="InterPro" id="IPR017896">
    <property type="entry name" value="4Fe4S_Fe-S-bd"/>
</dbReference>
<sequence length="257" mass="28777">MKKENKKHLGRRQFLKKCAKAVCTGLLLSFVEFKNVWAKQVGNGDKSAERKYAMGIDIHKCIGCGRCADACKKENKVPREPHYFRTWIERYIVPIKGEPVVDSPNGGIDGFPELKGDKGILKMFFVPKLCNHCAHPPCVQVCPVGATFTSRDGVVLVDPKYCVGCRYCIQACPYGARYMHPEKHVADKCTFCYHRITKGLLPACVEVCPTKARIFGEVDNPTSPIRRFARLHTITVLKPSLNTEPMVLYAGAEGMVR</sequence>
<keyword evidence="2" id="KW-0479">Metal-binding</keyword>
<dbReference type="InterPro" id="IPR017900">
    <property type="entry name" value="4Fe4S_Fe_S_CS"/>
</dbReference>
<dbReference type="InterPro" id="IPR050954">
    <property type="entry name" value="ET_IronSulfur_Cluster-Binding"/>
</dbReference>
<feature type="domain" description="4Fe-4S ferredoxin-type" evidence="5">
    <location>
        <begin position="153"/>
        <end position="182"/>
    </location>
</feature>
<dbReference type="Gene3D" id="3.30.70.20">
    <property type="match status" value="2"/>
</dbReference>
<dbReference type="EMBL" id="MHFR01000063">
    <property type="protein sequence ID" value="OGW95404.1"/>
    <property type="molecule type" value="Genomic_DNA"/>
</dbReference>
<dbReference type="Pfam" id="PF12798">
    <property type="entry name" value="Fer4_3"/>
    <property type="match status" value="1"/>
</dbReference>
<dbReference type="SUPFAM" id="SSF54862">
    <property type="entry name" value="4Fe-4S ferredoxins"/>
    <property type="match status" value="1"/>
</dbReference>
<evidence type="ECO:0000256" key="3">
    <source>
        <dbReference type="ARBA" id="ARBA00023004"/>
    </source>
</evidence>
<dbReference type="PROSITE" id="PS00198">
    <property type="entry name" value="4FE4S_FER_1"/>
    <property type="match status" value="1"/>
</dbReference>
<feature type="domain" description="4Fe-4S ferredoxin-type" evidence="5">
    <location>
        <begin position="52"/>
        <end position="82"/>
    </location>
</feature>
<dbReference type="CDD" id="cd10551">
    <property type="entry name" value="PsrB"/>
    <property type="match status" value="1"/>
</dbReference>
<evidence type="ECO:0000259" key="5">
    <source>
        <dbReference type="PROSITE" id="PS51379"/>
    </source>
</evidence>
<dbReference type="PANTHER" id="PTHR43177">
    <property type="entry name" value="PROTEIN NRFC"/>
    <property type="match status" value="1"/>
</dbReference>
<evidence type="ECO:0000313" key="6">
    <source>
        <dbReference type="EMBL" id="OGW95404.1"/>
    </source>
</evidence>
<dbReference type="PROSITE" id="PS51379">
    <property type="entry name" value="4FE4S_FER_2"/>
    <property type="match status" value="3"/>
</dbReference>
<dbReference type="PROSITE" id="PS51318">
    <property type="entry name" value="TAT"/>
    <property type="match status" value="1"/>
</dbReference>